<protein>
    <submittedName>
        <fullName evidence="3">Uncharacterized protein</fullName>
    </submittedName>
</protein>
<evidence type="ECO:0000256" key="2">
    <source>
        <dbReference type="SAM" id="SignalP"/>
    </source>
</evidence>
<proteinExistence type="predicted"/>
<reference evidence="3" key="1">
    <citation type="journal article" date="2020" name="Stud. Mycol.">
        <title>101 Dothideomycetes genomes: a test case for predicting lifestyles and emergence of pathogens.</title>
        <authorList>
            <person name="Haridas S."/>
            <person name="Albert R."/>
            <person name="Binder M."/>
            <person name="Bloem J."/>
            <person name="Labutti K."/>
            <person name="Salamov A."/>
            <person name="Andreopoulos B."/>
            <person name="Baker S."/>
            <person name="Barry K."/>
            <person name="Bills G."/>
            <person name="Bluhm B."/>
            <person name="Cannon C."/>
            <person name="Castanera R."/>
            <person name="Culley D."/>
            <person name="Daum C."/>
            <person name="Ezra D."/>
            <person name="Gonzalez J."/>
            <person name="Henrissat B."/>
            <person name="Kuo A."/>
            <person name="Liang C."/>
            <person name="Lipzen A."/>
            <person name="Lutzoni F."/>
            <person name="Magnuson J."/>
            <person name="Mondo S."/>
            <person name="Nolan M."/>
            <person name="Ohm R."/>
            <person name="Pangilinan J."/>
            <person name="Park H.-J."/>
            <person name="Ramirez L."/>
            <person name="Alfaro M."/>
            <person name="Sun H."/>
            <person name="Tritt A."/>
            <person name="Yoshinaga Y."/>
            <person name="Zwiers L.-H."/>
            <person name="Turgeon B."/>
            <person name="Goodwin S."/>
            <person name="Spatafora J."/>
            <person name="Crous P."/>
            <person name="Grigoriev I."/>
        </authorList>
    </citation>
    <scope>NUCLEOTIDE SEQUENCE</scope>
    <source>
        <strain evidence="3">CBS 260.36</strain>
    </source>
</reference>
<organism evidence="3 4">
    <name type="scientific">Myriangium duriaei CBS 260.36</name>
    <dbReference type="NCBI Taxonomy" id="1168546"/>
    <lineage>
        <taxon>Eukaryota</taxon>
        <taxon>Fungi</taxon>
        <taxon>Dikarya</taxon>
        <taxon>Ascomycota</taxon>
        <taxon>Pezizomycotina</taxon>
        <taxon>Dothideomycetes</taxon>
        <taxon>Dothideomycetidae</taxon>
        <taxon>Myriangiales</taxon>
        <taxon>Myriangiaceae</taxon>
        <taxon>Myriangium</taxon>
    </lineage>
</organism>
<dbReference type="OrthoDB" id="3848409at2759"/>
<feature type="signal peptide" evidence="2">
    <location>
        <begin position="1"/>
        <end position="19"/>
    </location>
</feature>
<evidence type="ECO:0000256" key="1">
    <source>
        <dbReference type="SAM" id="MobiDB-lite"/>
    </source>
</evidence>
<dbReference type="EMBL" id="ML996086">
    <property type="protein sequence ID" value="KAF2152252.1"/>
    <property type="molecule type" value="Genomic_DNA"/>
</dbReference>
<name>A0A9P4J2I8_9PEZI</name>
<comment type="caution">
    <text evidence="3">The sequence shown here is derived from an EMBL/GenBank/DDBJ whole genome shotgun (WGS) entry which is preliminary data.</text>
</comment>
<sequence>MRSPIQAVTALTALTLCLASNLNGATAAVVKDSCSAADVKTVKSAVTDYVYFCTFYTSRGRVLSPFATLDKTQAYNACTCIKNSSPAPPKASVLPAPTGKGFGPDGTCFTSDINVLKSEFKDPTPFCNLYSAWSANNDPLTPIPSLTGTRMYNACQCFLQKITAPVTTTTTKKATTTTTKKQTTTTTSSRKVTTTTTRMTTTTTKSTSTSTKKANTTTMSTSTSPKNPASTSTNSPAKTTTTSMSTSTKNLASASTTAKTTTADPIPTTTSVPPTTTTTANPTTTTTTVPTTTTTTMTTTMATTTTISTTTTPDTICGYSTTMIANVARNPWIVGYNTYHARHWDGGWSLTNSVMSSRPTLSSGAISLTSFSASNAWSAAFTCGYMVVQKMQVGTNNIDLWYTPDTSLWHCFFYDSSSHTDGYAVDNTVSCAFSYTQITDQCDSTCSD</sequence>
<evidence type="ECO:0000313" key="3">
    <source>
        <dbReference type="EMBL" id="KAF2152252.1"/>
    </source>
</evidence>
<gene>
    <name evidence="3" type="ORF">K461DRAFT_306408</name>
</gene>
<keyword evidence="4" id="KW-1185">Reference proteome</keyword>
<evidence type="ECO:0000313" key="4">
    <source>
        <dbReference type="Proteomes" id="UP000799439"/>
    </source>
</evidence>
<feature type="region of interest" description="Disordered" evidence="1">
    <location>
        <begin position="169"/>
        <end position="291"/>
    </location>
</feature>
<keyword evidence="2" id="KW-0732">Signal</keyword>
<dbReference type="AlphaFoldDB" id="A0A9P4J2I8"/>
<accession>A0A9P4J2I8</accession>
<dbReference type="Proteomes" id="UP000799439">
    <property type="component" value="Unassembled WGS sequence"/>
</dbReference>
<feature type="chain" id="PRO_5040334010" evidence="2">
    <location>
        <begin position="20"/>
        <end position="448"/>
    </location>
</feature>